<gene>
    <name evidence="3" type="ORF">CFOL_v3_12117</name>
</gene>
<feature type="domain" description="Nucleolus and neural progenitor protein-like N-terminal" evidence="2">
    <location>
        <begin position="4"/>
        <end position="163"/>
    </location>
</feature>
<evidence type="ECO:0000256" key="1">
    <source>
        <dbReference type="SAM" id="MobiDB-lite"/>
    </source>
</evidence>
<protein>
    <recommendedName>
        <fullName evidence="2">Nucleolus and neural progenitor protein-like N-terminal domain-containing protein</fullName>
    </recommendedName>
</protein>
<dbReference type="InParanoid" id="A0A1Q3BL72"/>
<name>A0A1Q3BL72_CEPFO</name>
<evidence type="ECO:0000313" key="4">
    <source>
        <dbReference type="Proteomes" id="UP000187406"/>
    </source>
</evidence>
<dbReference type="PANTHER" id="PTHR34786:SF1">
    <property type="entry name" value="OS09G0504900 PROTEIN"/>
    <property type="match status" value="1"/>
</dbReference>
<dbReference type="FunCoup" id="A0A1Q3BL72">
    <property type="interactions" value="391"/>
</dbReference>
<keyword evidence="4" id="KW-1185">Reference proteome</keyword>
<organism evidence="3 4">
    <name type="scientific">Cephalotus follicularis</name>
    <name type="common">Albany pitcher plant</name>
    <dbReference type="NCBI Taxonomy" id="3775"/>
    <lineage>
        <taxon>Eukaryota</taxon>
        <taxon>Viridiplantae</taxon>
        <taxon>Streptophyta</taxon>
        <taxon>Embryophyta</taxon>
        <taxon>Tracheophyta</taxon>
        <taxon>Spermatophyta</taxon>
        <taxon>Magnoliopsida</taxon>
        <taxon>eudicotyledons</taxon>
        <taxon>Gunneridae</taxon>
        <taxon>Pentapetalae</taxon>
        <taxon>rosids</taxon>
        <taxon>fabids</taxon>
        <taxon>Oxalidales</taxon>
        <taxon>Cephalotaceae</taxon>
        <taxon>Cephalotus</taxon>
    </lineage>
</organism>
<sequence length="388" mass="43692">MDSETETLAERLNSFLLQLEVEHGIFERIVYKNKKQHRRCSYFQRLLKVRRDMRLLQSAKLKEVLASCFQVITGKKPKQKIHLLQSLKRRKCDGGYFNFMERLLGATRLLSRMVEPMLKAAIEVSTLLARSFFMGFSVTILALLARLRVLVQQILLDAVSVFNLVSSLSQRKQSVKIKQEGIEVFREFYPTNEDFITLECEWKTDKFVLLEKNLKSEIPSQEGDIGGDVSIGDSAVQYWSIETFLEDDEHGPKKAGADYAVEEESNFVKDDKTDLLVNPSAESDKGKQVEVCVRITNETKNAGTPGINLPPEAHLRETSSTSPSSTPAIHKSGEKKVAFISVKKPAIVPSKATLTDLHLKGTENKSSDKEDPFYKLLSGGGSLKKSLF</sequence>
<dbReference type="STRING" id="3775.A0A1Q3BL72"/>
<dbReference type="EMBL" id="BDDD01000647">
    <property type="protein sequence ID" value="GAV68614.1"/>
    <property type="molecule type" value="Genomic_DNA"/>
</dbReference>
<comment type="caution">
    <text evidence="3">The sequence shown here is derived from an EMBL/GenBank/DDBJ whole genome shotgun (WGS) entry which is preliminary data.</text>
</comment>
<reference evidence="4" key="1">
    <citation type="submission" date="2016-04" db="EMBL/GenBank/DDBJ databases">
        <title>Cephalotus genome sequencing.</title>
        <authorList>
            <person name="Fukushima K."/>
            <person name="Hasebe M."/>
            <person name="Fang X."/>
        </authorList>
    </citation>
    <scope>NUCLEOTIDE SEQUENCE [LARGE SCALE GENOMIC DNA]</scope>
    <source>
        <strain evidence="4">cv. St1</strain>
    </source>
</reference>
<proteinExistence type="predicted"/>
<evidence type="ECO:0000313" key="3">
    <source>
        <dbReference type="EMBL" id="GAV68614.1"/>
    </source>
</evidence>
<evidence type="ECO:0000259" key="2">
    <source>
        <dbReference type="Pfam" id="PF14780"/>
    </source>
</evidence>
<dbReference type="AlphaFoldDB" id="A0A1Q3BL72"/>
<feature type="region of interest" description="Disordered" evidence="1">
    <location>
        <begin position="301"/>
        <end position="332"/>
    </location>
</feature>
<dbReference type="InterPro" id="IPR027951">
    <property type="entry name" value="Nepro_N"/>
</dbReference>
<accession>A0A1Q3BL72</accession>
<feature type="compositionally biased region" description="Low complexity" evidence="1">
    <location>
        <begin position="318"/>
        <end position="327"/>
    </location>
</feature>
<dbReference type="PANTHER" id="PTHR34786">
    <property type="entry name" value="OS09G0504900 PROTEIN"/>
    <property type="match status" value="1"/>
</dbReference>
<dbReference type="Proteomes" id="UP000187406">
    <property type="component" value="Unassembled WGS sequence"/>
</dbReference>
<dbReference type="OrthoDB" id="114080at2759"/>
<dbReference type="Pfam" id="PF14780">
    <property type="entry name" value="NEPRO_N"/>
    <property type="match status" value="1"/>
</dbReference>